<dbReference type="EMBL" id="JBIAHM010000038">
    <property type="protein sequence ID" value="MFE9606830.1"/>
    <property type="molecule type" value="Genomic_DNA"/>
</dbReference>
<accession>A0ABW6MQ32</accession>
<reference evidence="1 2" key="1">
    <citation type="submission" date="2024-10" db="EMBL/GenBank/DDBJ databases">
        <title>The Natural Products Discovery Center: Release of the First 8490 Sequenced Strains for Exploring Actinobacteria Biosynthetic Diversity.</title>
        <authorList>
            <person name="Kalkreuter E."/>
            <person name="Kautsar S.A."/>
            <person name="Yang D."/>
            <person name="Bader C.D."/>
            <person name="Teijaro C.N."/>
            <person name="Fluegel L."/>
            <person name="Davis C.M."/>
            <person name="Simpson J.R."/>
            <person name="Lauterbach L."/>
            <person name="Steele A.D."/>
            <person name="Gui C."/>
            <person name="Meng S."/>
            <person name="Li G."/>
            <person name="Viehrig K."/>
            <person name="Ye F."/>
            <person name="Su P."/>
            <person name="Kiefer A.F."/>
            <person name="Nichols A."/>
            <person name="Cepeda A.J."/>
            <person name="Yan W."/>
            <person name="Fan B."/>
            <person name="Jiang Y."/>
            <person name="Adhikari A."/>
            <person name="Zheng C.-J."/>
            <person name="Schuster L."/>
            <person name="Cowan T.M."/>
            <person name="Smanski M.J."/>
            <person name="Chevrette M.G."/>
            <person name="De Carvalho L.P.S."/>
            <person name="Shen B."/>
        </authorList>
    </citation>
    <scope>NUCLEOTIDE SEQUENCE [LARGE SCALE GENOMIC DNA]</scope>
    <source>
        <strain evidence="1 2">NPDC006488</strain>
    </source>
</reference>
<dbReference type="Proteomes" id="UP001601303">
    <property type="component" value="Unassembled WGS sequence"/>
</dbReference>
<comment type="caution">
    <text evidence="1">The sequence shown here is derived from an EMBL/GenBank/DDBJ whole genome shotgun (WGS) entry which is preliminary data.</text>
</comment>
<sequence>MSSEYPYDAKQKIEALIETLETLTKKDPEQEIQGIALPVLDAVIESVRAALPGDPVVDAVRSIISADQIASGEPVRAADALVVAKQLDAAIGPRPPLAG</sequence>
<evidence type="ECO:0000313" key="2">
    <source>
        <dbReference type="Proteomes" id="UP001601303"/>
    </source>
</evidence>
<protein>
    <submittedName>
        <fullName evidence="1">Uncharacterized protein</fullName>
    </submittedName>
</protein>
<organism evidence="1 2">
    <name type="scientific">Streptomyces hokutonensis</name>
    <dbReference type="NCBI Taxonomy" id="1306990"/>
    <lineage>
        <taxon>Bacteria</taxon>
        <taxon>Bacillati</taxon>
        <taxon>Actinomycetota</taxon>
        <taxon>Actinomycetes</taxon>
        <taxon>Kitasatosporales</taxon>
        <taxon>Streptomycetaceae</taxon>
        <taxon>Streptomyces</taxon>
    </lineage>
</organism>
<gene>
    <name evidence="1" type="ORF">ACFYNQ_50880</name>
</gene>
<name>A0ABW6MQ32_9ACTN</name>
<keyword evidence="2" id="KW-1185">Reference proteome</keyword>
<evidence type="ECO:0000313" key="1">
    <source>
        <dbReference type="EMBL" id="MFE9606830.1"/>
    </source>
</evidence>
<dbReference type="RefSeq" id="WP_388115631.1">
    <property type="nucleotide sequence ID" value="NZ_JBIAHM010000038.1"/>
</dbReference>
<proteinExistence type="predicted"/>